<feature type="compositionally biased region" description="Low complexity" evidence="1">
    <location>
        <begin position="54"/>
        <end position="136"/>
    </location>
</feature>
<dbReference type="HOGENOM" id="CLU_910076_0_0_1"/>
<dbReference type="Proteomes" id="UP000015104">
    <property type="component" value="Unassembled WGS sequence"/>
</dbReference>
<evidence type="ECO:0000256" key="1">
    <source>
        <dbReference type="SAM" id="MobiDB-lite"/>
    </source>
</evidence>
<feature type="region of interest" description="Disordered" evidence="1">
    <location>
        <begin position="1"/>
        <end position="163"/>
    </location>
</feature>
<reference evidence="2" key="2">
    <citation type="submission" date="2015-06" db="UniProtKB">
        <authorList>
            <consortium name="EnsemblMetazoa"/>
        </authorList>
    </citation>
    <scope>IDENTIFICATION</scope>
</reference>
<protein>
    <submittedName>
        <fullName evidence="2">Uncharacterized protein</fullName>
    </submittedName>
</protein>
<feature type="compositionally biased region" description="Low complexity" evidence="1">
    <location>
        <begin position="1"/>
        <end position="22"/>
    </location>
</feature>
<proteinExistence type="predicted"/>
<dbReference type="EnsemblMetazoa" id="tetur19g01930.1">
    <property type="protein sequence ID" value="tetur19g01930.1"/>
    <property type="gene ID" value="tetur19g01930"/>
</dbReference>
<feature type="compositionally biased region" description="Low complexity" evidence="1">
    <location>
        <begin position="197"/>
        <end position="215"/>
    </location>
</feature>
<reference evidence="3" key="1">
    <citation type="submission" date="2011-08" db="EMBL/GenBank/DDBJ databases">
        <authorList>
            <person name="Rombauts S."/>
        </authorList>
    </citation>
    <scope>NUCLEOTIDE SEQUENCE</scope>
    <source>
        <strain evidence="3">London</strain>
    </source>
</reference>
<dbReference type="AlphaFoldDB" id="T1KS58"/>
<evidence type="ECO:0000313" key="2">
    <source>
        <dbReference type="EnsemblMetazoa" id="tetur19g01930.1"/>
    </source>
</evidence>
<name>T1KS58_TETUR</name>
<accession>T1KS58</accession>
<sequence length="361" mass="39112">MEYPVSSSSSSSSPLSASSSRLSPRRAPLHYERTGPTGRRSPSISYVDATGINSFSPSPSGPPLTLTLASSHSASYSSASSHQLTSLSSPSTNITPSPATTTTMATATSSTSSSTASHSKLSPNRSNRSPSVSPVRETGLPVGYINQRRNTLPKHSAQYLSPEARNTGDATVFSRYRSNSYYNRSPSHRRRRSFKEPPATSASANTSPSSSSTITTIVGPYASSAARRVSALEQDTWDSYSALIKSSQDRRKMSLPVSEPISPGWTTKFINVIIVGGPNVGKYSLVRHLVDDENNASKTRVDPNSSLDKSVNVHRLNFPLYDTHIEIIFEYYQNVNKIMDTVTDNGCKVSKSLNEIKNYTK</sequence>
<dbReference type="EMBL" id="CAEY01000422">
    <property type="status" value="NOT_ANNOTATED_CDS"/>
    <property type="molecule type" value="Genomic_DNA"/>
</dbReference>
<evidence type="ECO:0000313" key="3">
    <source>
        <dbReference type="Proteomes" id="UP000015104"/>
    </source>
</evidence>
<keyword evidence="3" id="KW-1185">Reference proteome</keyword>
<organism evidence="2 3">
    <name type="scientific">Tetranychus urticae</name>
    <name type="common">Two-spotted spider mite</name>
    <dbReference type="NCBI Taxonomy" id="32264"/>
    <lineage>
        <taxon>Eukaryota</taxon>
        <taxon>Metazoa</taxon>
        <taxon>Ecdysozoa</taxon>
        <taxon>Arthropoda</taxon>
        <taxon>Chelicerata</taxon>
        <taxon>Arachnida</taxon>
        <taxon>Acari</taxon>
        <taxon>Acariformes</taxon>
        <taxon>Trombidiformes</taxon>
        <taxon>Prostigmata</taxon>
        <taxon>Eleutherengona</taxon>
        <taxon>Raphignathae</taxon>
        <taxon>Tetranychoidea</taxon>
        <taxon>Tetranychidae</taxon>
        <taxon>Tetranychus</taxon>
    </lineage>
</organism>
<feature type="region of interest" description="Disordered" evidence="1">
    <location>
        <begin position="180"/>
        <end position="215"/>
    </location>
</feature>